<feature type="compositionally biased region" description="Basic and acidic residues" evidence="6">
    <location>
        <begin position="756"/>
        <end position="792"/>
    </location>
</feature>
<keyword evidence="3 7" id="KW-1133">Transmembrane helix</keyword>
<feature type="transmembrane region" description="Helical" evidence="7">
    <location>
        <begin position="154"/>
        <end position="174"/>
    </location>
</feature>
<dbReference type="Gene3D" id="1.20.1250.20">
    <property type="entry name" value="MFS general substrate transporter like domains"/>
    <property type="match status" value="1"/>
</dbReference>
<feature type="coiled-coil region" evidence="5">
    <location>
        <begin position="597"/>
        <end position="648"/>
    </location>
</feature>
<evidence type="ECO:0000313" key="10">
    <source>
        <dbReference type="Proteomes" id="UP001158576"/>
    </source>
</evidence>
<dbReference type="Proteomes" id="UP001158576">
    <property type="component" value="Chromosome PAR"/>
</dbReference>
<dbReference type="CDD" id="cd17317">
    <property type="entry name" value="MFS_SLC22"/>
    <property type="match status" value="1"/>
</dbReference>
<feature type="compositionally biased region" description="Basic and acidic residues" evidence="6">
    <location>
        <begin position="820"/>
        <end position="832"/>
    </location>
</feature>
<name>A0ABN7RQS4_OIKDI</name>
<feature type="compositionally biased region" description="Basic and acidic residues" evidence="6">
    <location>
        <begin position="679"/>
        <end position="701"/>
    </location>
</feature>
<keyword evidence="4 7" id="KW-0472">Membrane</keyword>
<feature type="domain" description="Major facilitator superfamily (MFS) profile" evidence="8">
    <location>
        <begin position="100"/>
        <end position="556"/>
    </location>
</feature>
<organism evidence="9 10">
    <name type="scientific">Oikopleura dioica</name>
    <name type="common">Tunicate</name>
    <dbReference type="NCBI Taxonomy" id="34765"/>
    <lineage>
        <taxon>Eukaryota</taxon>
        <taxon>Metazoa</taxon>
        <taxon>Chordata</taxon>
        <taxon>Tunicata</taxon>
        <taxon>Appendicularia</taxon>
        <taxon>Copelata</taxon>
        <taxon>Oikopleuridae</taxon>
        <taxon>Oikopleura</taxon>
    </lineage>
</organism>
<sequence length="1396" mass="153093">MEEKKEESYLTTGFDWCWNVLQQVTLYHILVVIMVGFTGFIDGLHSTYPVFAQKKQDVRCPTGLDDYTGYNFTFSELLNITQVSIEQECEAYEVPVTDCSDSSLLLPDCLSALDKSGYDTLNCTSETVIFDTSQFTETVPSEFKLACGSFGNSIATSMSFVGLFIGSFLAGYCSDKWGRKITIIVAVAASGSFALLQAILPGYLAFVTIRIFVQSANQAAYITYNVFAVEFVGPDARGYVGMIPNFLFAAGYVFMSLLSYIFPHWRHLTYAIAFITLPFALTWWLWPESPRWLYSLKRYDEGRKVLERFAKASKSVDYNNVELQKLNPSSSSGDAEEDFYATLREKCEEVADTEKPEEEAETTNHTVLTLFTSGTPLLMVTLNFCFQFITIVMVYYGLIFSAGDLPGDIYMNNVINGLVEVAAYIPTFFLLEIWGRRILLGGPLILAGVCMLGGMALKLFIAAEWTIEFFRWLMFGAKLGVSGSFAVIWIYGAELFPTEIRGNALGLGSMVGRIGGICAPFVNEFWKSIPWLPPVIYGGFCVASGVLLFTLPETNGRPLLNTIAEANKFYANHSMQNALEEDQSFGRITPTVDELVARTLEDGRKSAQREIQEALEEIDRARLTPFVNELVAETIELIREEKKELKGEEVKQVENLDQKSPEATSAKSSDSSKSPSPAFERESKSKEASRVASRMAKETIEEEVSKEIVEKAMEDGLVSASASRALSRALRPEDSPASSKYSSRSSTPEKSSTTTEELKNLNDFSRDASRAASRIAKDALENSKSMNIKEENSAELPLESSRTASIMAKGTTETTSGQDKSADSKNVSKEASRVASRMARTAILNQQDSSSSESDEDASKNASRMASRMAKETLQKDLVSSSSSDSDDNKEDLIDASKEASRIASRMAKAAVEKEEVYSTDFVDDETKSGYNGESSEASRIASRMANDALKNEMMTSVVAGEALEDGLLSANASRAVSRAFNVDPSQNGDSDVISGNSSPELPTGRINEAEVTINAPDSEATVISDSISAPRSPIAAEQTLGSSDPRITPLVSDIVTSSINNGMESAEVSRNVSRLGKPILIDALKSAEQSRVASRMAEEETKRVTFNFEAAKDEKESGKEENASSSFDHFQQEAADLVQQALLNGLQSAENSRAQSRMVESSDNQSYYPPITPEVMKIVQEALDEGILSRASNYSEKDQPRMTPVVLKLVEDAMRGGLESPLPEAPFPEQVASAIQPFLSEAGKDASFLFQKLQELSAILALILRDHLMELPSFTSDLNLLKIDAINRMIDNCEGESNMCQAAQNKLTVVETLLQAISLVAKQLEGAKIMKKEGDVSDQLIQNLQEKALDEGLQSAEASARQSRIEKEDEEEEDDGDSGSEVSYSSHSSSGRGFN</sequence>
<dbReference type="PROSITE" id="PS00216">
    <property type="entry name" value="SUGAR_TRANSPORT_1"/>
    <property type="match status" value="2"/>
</dbReference>
<dbReference type="Pfam" id="PF00083">
    <property type="entry name" value="Sugar_tr"/>
    <property type="match status" value="1"/>
</dbReference>
<feature type="compositionally biased region" description="Acidic residues" evidence="6">
    <location>
        <begin position="1369"/>
        <end position="1379"/>
    </location>
</feature>
<comment type="subcellular location">
    <subcellularLocation>
        <location evidence="1">Membrane</location>
        <topology evidence="1">Multi-pass membrane protein</topology>
    </subcellularLocation>
</comment>
<keyword evidence="5" id="KW-0175">Coiled coil</keyword>
<feature type="transmembrane region" description="Helical" evidence="7">
    <location>
        <begin position="410"/>
        <end position="431"/>
    </location>
</feature>
<feature type="transmembrane region" description="Helical" evidence="7">
    <location>
        <begin position="239"/>
        <end position="262"/>
    </location>
</feature>
<feature type="region of interest" description="Disordered" evidence="6">
    <location>
        <begin position="649"/>
        <end position="701"/>
    </location>
</feature>
<feature type="region of interest" description="Disordered" evidence="6">
    <location>
        <begin position="982"/>
        <end position="1004"/>
    </location>
</feature>
<feature type="region of interest" description="Disordered" evidence="6">
    <location>
        <begin position="724"/>
        <end position="894"/>
    </location>
</feature>
<dbReference type="PANTHER" id="PTHR24064">
    <property type="entry name" value="SOLUTE CARRIER FAMILY 22 MEMBER"/>
    <property type="match status" value="1"/>
</dbReference>
<evidence type="ECO:0000256" key="6">
    <source>
        <dbReference type="SAM" id="MobiDB-lite"/>
    </source>
</evidence>
<evidence type="ECO:0000256" key="7">
    <source>
        <dbReference type="SAM" id="Phobius"/>
    </source>
</evidence>
<feature type="transmembrane region" description="Helical" evidence="7">
    <location>
        <begin position="469"/>
        <end position="492"/>
    </location>
</feature>
<evidence type="ECO:0000256" key="4">
    <source>
        <dbReference type="ARBA" id="ARBA00023136"/>
    </source>
</evidence>
<dbReference type="InterPro" id="IPR036259">
    <property type="entry name" value="MFS_trans_sf"/>
</dbReference>
<proteinExistence type="predicted"/>
<feature type="transmembrane region" description="Helical" evidence="7">
    <location>
        <begin position="377"/>
        <end position="398"/>
    </location>
</feature>
<keyword evidence="2 7" id="KW-0812">Transmembrane</keyword>
<gene>
    <name evidence="9" type="ORF">OKIOD_LOCUS480</name>
</gene>
<dbReference type="SUPFAM" id="SSF103473">
    <property type="entry name" value="MFS general substrate transporter"/>
    <property type="match status" value="1"/>
</dbReference>
<dbReference type="InterPro" id="IPR005829">
    <property type="entry name" value="Sugar_transporter_CS"/>
</dbReference>
<dbReference type="EMBL" id="OU015568">
    <property type="protein sequence ID" value="CAG5078185.1"/>
    <property type="molecule type" value="Genomic_DNA"/>
</dbReference>
<evidence type="ECO:0000256" key="5">
    <source>
        <dbReference type="SAM" id="Coils"/>
    </source>
</evidence>
<evidence type="ECO:0000256" key="1">
    <source>
        <dbReference type="ARBA" id="ARBA00004141"/>
    </source>
</evidence>
<evidence type="ECO:0000313" key="9">
    <source>
        <dbReference type="EMBL" id="CAG5078185.1"/>
    </source>
</evidence>
<feature type="compositionally biased region" description="Low complexity" evidence="6">
    <location>
        <begin position="724"/>
        <end position="755"/>
    </location>
</feature>
<feature type="compositionally biased region" description="Polar residues" evidence="6">
    <location>
        <begin position="984"/>
        <end position="1001"/>
    </location>
</feature>
<feature type="compositionally biased region" description="Basic and acidic residues" evidence="6">
    <location>
        <begin position="649"/>
        <end position="660"/>
    </location>
</feature>
<keyword evidence="10" id="KW-1185">Reference proteome</keyword>
<evidence type="ECO:0000256" key="2">
    <source>
        <dbReference type="ARBA" id="ARBA00022692"/>
    </source>
</evidence>
<feature type="transmembrane region" description="Helical" evidence="7">
    <location>
        <begin position="438"/>
        <end position="463"/>
    </location>
</feature>
<dbReference type="PROSITE" id="PS50850">
    <property type="entry name" value="MFS"/>
    <property type="match status" value="1"/>
</dbReference>
<dbReference type="InterPro" id="IPR020846">
    <property type="entry name" value="MFS_dom"/>
</dbReference>
<feature type="transmembrane region" description="Helical" evidence="7">
    <location>
        <begin position="268"/>
        <end position="286"/>
    </location>
</feature>
<evidence type="ECO:0000256" key="3">
    <source>
        <dbReference type="ARBA" id="ARBA00022989"/>
    </source>
</evidence>
<accession>A0ABN7RQS4</accession>
<feature type="region of interest" description="Disordered" evidence="6">
    <location>
        <begin position="1352"/>
        <end position="1396"/>
    </location>
</feature>
<feature type="compositionally biased region" description="Low complexity" evidence="6">
    <location>
        <begin position="661"/>
        <end position="678"/>
    </location>
</feature>
<reference evidence="9 10" key="1">
    <citation type="submission" date="2021-04" db="EMBL/GenBank/DDBJ databases">
        <authorList>
            <person name="Bliznina A."/>
        </authorList>
    </citation>
    <scope>NUCLEOTIDE SEQUENCE [LARGE SCALE GENOMIC DNA]</scope>
</reference>
<dbReference type="InterPro" id="IPR005828">
    <property type="entry name" value="MFS_sugar_transport-like"/>
</dbReference>
<evidence type="ECO:0000259" key="8">
    <source>
        <dbReference type="PROSITE" id="PS50850"/>
    </source>
</evidence>
<feature type="compositionally biased region" description="Low complexity" evidence="6">
    <location>
        <begin position="1380"/>
        <end position="1396"/>
    </location>
</feature>
<feature type="transmembrane region" description="Helical" evidence="7">
    <location>
        <begin position="20"/>
        <end position="41"/>
    </location>
</feature>
<protein>
    <submittedName>
        <fullName evidence="9">Oidioi.mRNA.OKI2018_I69.PAR.g8922.t2.cds</fullName>
    </submittedName>
</protein>
<feature type="transmembrane region" description="Helical" evidence="7">
    <location>
        <begin position="181"/>
        <end position="200"/>
    </location>
</feature>